<proteinExistence type="predicted"/>
<dbReference type="RefSeq" id="WP_106345953.1">
    <property type="nucleotide sequence ID" value="NZ_PVNE01000022.1"/>
</dbReference>
<dbReference type="GO" id="GO:0002949">
    <property type="term" value="P:tRNA threonylcarbamoyladenosine modification"/>
    <property type="evidence" value="ECO:0007669"/>
    <property type="project" value="InterPro"/>
</dbReference>
<dbReference type="PANTHER" id="PTHR11735:SF11">
    <property type="entry name" value="TRNA THREONYLCARBAMOYLADENOSINE BIOSYNTHESIS PROTEIN TSAB"/>
    <property type="match status" value="1"/>
</dbReference>
<dbReference type="AlphaFoldDB" id="A0A2T0LCE1"/>
<dbReference type="InterPro" id="IPR022496">
    <property type="entry name" value="T6A_TsaB"/>
</dbReference>
<accession>A0A2T0LCE1</accession>
<dbReference type="Gene3D" id="3.30.420.40">
    <property type="match status" value="2"/>
</dbReference>
<dbReference type="InterPro" id="IPR000905">
    <property type="entry name" value="Gcp-like_dom"/>
</dbReference>
<dbReference type="InterPro" id="IPR043129">
    <property type="entry name" value="ATPase_NBD"/>
</dbReference>
<organism evidence="2 3">
    <name type="scientific">Planifilum fimeticola</name>
    <dbReference type="NCBI Taxonomy" id="201975"/>
    <lineage>
        <taxon>Bacteria</taxon>
        <taxon>Bacillati</taxon>
        <taxon>Bacillota</taxon>
        <taxon>Bacilli</taxon>
        <taxon>Bacillales</taxon>
        <taxon>Thermoactinomycetaceae</taxon>
        <taxon>Planifilum</taxon>
    </lineage>
</organism>
<evidence type="ECO:0000313" key="3">
    <source>
        <dbReference type="Proteomes" id="UP000237797"/>
    </source>
</evidence>
<dbReference type="CDD" id="cd24032">
    <property type="entry name" value="ASKHA_NBD_TsaB"/>
    <property type="match status" value="1"/>
</dbReference>
<dbReference type="OrthoDB" id="9784166at2"/>
<reference evidence="2 3" key="1">
    <citation type="submission" date="2018-03" db="EMBL/GenBank/DDBJ databases">
        <title>Genomic Encyclopedia of Archaeal and Bacterial Type Strains, Phase II (KMG-II): from individual species to whole genera.</title>
        <authorList>
            <person name="Goeker M."/>
        </authorList>
    </citation>
    <scope>NUCLEOTIDE SEQUENCE [LARGE SCALE GENOMIC DNA]</scope>
    <source>
        <strain evidence="2 3">DSM 44946</strain>
    </source>
</reference>
<dbReference type="PANTHER" id="PTHR11735">
    <property type="entry name" value="TRNA N6-ADENOSINE THREONYLCARBAMOYLTRANSFERASE"/>
    <property type="match status" value="1"/>
</dbReference>
<gene>
    <name evidence="2" type="ORF">CLV97_12233</name>
</gene>
<sequence>MKILAIDTSTLVMGVSLLDDDRVLGEVTTNLRKDHSVRLMPTVARLLEELRLSLSDLDLIAVASGPGSYTGVRIGVTTAKTMAWSRNLPLIGISSLAVLAMNGLRFDGKIAPLFDARRDRVYTGLFQGSEAGEMRSVKKERVTPIDEWLEELKEEGPVLFLGDDVGRFRERIERALGENASFGFPPENIPRASCLGRLALARWRREEQGEGTDFTPNYLQLAEAEAKWLSRRGNGKST</sequence>
<dbReference type="Pfam" id="PF00814">
    <property type="entry name" value="TsaD"/>
    <property type="match status" value="1"/>
</dbReference>
<evidence type="ECO:0000313" key="2">
    <source>
        <dbReference type="EMBL" id="PRX39643.1"/>
    </source>
</evidence>
<name>A0A2T0LCE1_9BACL</name>
<dbReference type="EMBL" id="PVNE01000022">
    <property type="protein sequence ID" value="PRX39643.1"/>
    <property type="molecule type" value="Genomic_DNA"/>
</dbReference>
<comment type="caution">
    <text evidence="2">The sequence shown here is derived from an EMBL/GenBank/DDBJ whole genome shotgun (WGS) entry which is preliminary data.</text>
</comment>
<dbReference type="Proteomes" id="UP000237797">
    <property type="component" value="Unassembled WGS sequence"/>
</dbReference>
<dbReference type="SUPFAM" id="SSF53067">
    <property type="entry name" value="Actin-like ATPase domain"/>
    <property type="match status" value="2"/>
</dbReference>
<feature type="domain" description="Gcp-like" evidence="1">
    <location>
        <begin position="25"/>
        <end position="228"/>
    </location>
</feature>
<dbReference type="NCBIfam" id="TIGR03725">
    <property type="entry name" value="T6A_YeaZ"/>
    <property type="match status" value="1"/>
</dbReference>
<dbReference type="GO" id="GO:0005829">
    <property type="term" value="C:cytosol"/>
    <property type="evidence" value="ECO:0007669"/>
    <property type="project" value="TreeGrafter"/>
</dbReference>
<evidence type="ECO:0000259" key="1">
    <source>
        <dbReference type="Pfam" id="PF00814"/>
    </source>
</evidence>
<protein>
    <submittedName>
        <fullName evidence="2">tRNA threonylcarbamoyladenosine biosynthesis protein TsaB</fullName>
    </submittedName>
</protein>
<keyword evidence="3" id="KW-1185">Reference proteome</keyword>